<name>A0ACB8S6B7_9AGAM</name>
<organism evidence="1 2">
    <name type="scientific">Auriscalpium vulgare</name>
    <dbReference type="NCBI Taxonomy" id="40419"/>
    <lineage>
        <taxon>Eukaryota</taxon>
        <taxon>Fungi</taxon>
        <taxon>Dikarya</taxon>
        <taxon>Basidiomycota</taxon>
        <taxon>Agaricomycotina</taxon>
        <taxon>Agaricomycetes</taxon>
        <taxon>Russulales</taxon>
        <taxon>Auriscalpiaceae</taxon>
        <taxon>Auriscalpium</taxon>
    </lineage>
</organism>
<evidence type="ECO:0000313" key="1">
    <source>
        <dbReference type="EMBL" id="KAI0051436.1"/>
    </source>
</evidence>
<protein>
    <submittedName>
        <fullName evidence="1">Uncharacterized protein</fullName>
    </submittedName>
</protein>
<dbReference type="EMBL" id="MU275852">
    <property type="protein sequence ID" value="KAI0051436.1"/>
    <property type="molecule type" value="Genomic_DNA"/>
</dbReference>
<proteinExistence type="predicted"/>
<keyword evidence="2" id="KW-1185">Reference proteome</keyword>
<evidence type="ECO:0000313" key="2">
    <source>
        <dbReference type="Proteomes" id="UP000814033"/>
    </source>
</evidence>
<reference evidence="1" key="2">
    <citation type="journal article" date="2022" name="New Phytol.">
        <title>Evolutionary transition to the ectomycorrhizal habit in the genomes of a hyperdiverse lineage of mushroom-forming fungi.</title>
        <authorList>
            <person name="Looney B."/>
            <person name="Miyauchi S."/>
            <person name="Morin E."/>
            <person name="Drula E."/>
            <person name="Courty P.E."/>
            <person name="Kohler A."/>
            <person name="Kuo A."/>
            <person name="LaButti K."/>
            <person name="Pangilinan J."/>
            <person name="Lipzen A."/>
            <person name="Riley R."/>
            <person name="Andreopoulos W."/>
            <person name="He G."/>
            <person name="Johnson J."/>
            <person name="Nolan M."/>
            <person name="Tritt A."/>
            <person name="Barry K.W."/>
            <person name="Grigoriev I.V."/>
            <person name="Nagy L.G."/>
            <person name="Hibbett D."/>
            <person name="Henrissat B."/>
            <person name="Matheny P.B."/>
            <person name="Labbe J."/>
            <person name="Martin F.M."/>
        </authorList>
    </citation>
    <scope>NUCLEOTIDE SEQUENCE</scope>
    <source>
        <strain evidence="1">FP105234-sp</strain>
    </source>
</reference>
<sequence length="226" mass="24322">MYSDAASEAPLYLVPNSEGTGKRLVRRPHPPPTSAPMPDDFDALTVTRATTYLDAGDTHHVGRRRVSVDGRRRVENALGLGAGSVKGKDRERAGQRSVDLTDGPRSPLQRSFSGPSSPPQTNASRITPPSPQKPGINGKTPNANAAAAASPPELSRAVESVLASCQPSLLHIAPVLEELGVRRNEHLHALARMSDETRDREVKEEALRKGVTVVEWAILIDKLQSL</sequence>
<gene>
    <name evidence="1" type="ORF">FA95DRAFT_276332</name>
</gene>
<reference evidence="1" key="1">
    <citation type="submission" date="2021-02" db="EMBL/GenBank/DDBJ databases">
        <authorList>
            <consortium name="DOE Joint Genome Institute"/>
            <person name="Ahrendt S."/>
            <person name="Looney B.P."/>
            <person name="Miyauchi S."/>
            <person name="Morin E."/>
            <person name="Drula E."/>
            <person name="Courty P.E."/>
            <person name="Chicoki N."/>
            <person name="Fauchery L."/>
            <person name="Kohler A."/>
            <person name="Kuo A."/>
            <person name="Labutti K."/>
            <person name="Pangilinan J."/>
            <person name="Lipzen A."/>
            <person name="Riley R."/>
            <person name="Andreopoulos W."/>
            <person name="He G."/>
            <person name="Johnson J."/>
            <person name="Barry K.W."/>
            <person name="Grigoriev I.V."/>
            <person name="Nagy L."/>
            <person name="Hibbett D."/>
            <person name="Henrissat B."/>
            <person name="Matheny P.B."/>
            <person name="Labbe J."/>
            <person name="Martin F."/>
        </authorList>
    </citation>
    <scope>NUCLEOTIDE SEQUENCE</scope>
    <source>
        <strain evidence="1">FP105234-sp</strain>
    </source>
</reference>
<comment type="caution">
    <text evidence="1">The sequence shown here is derived from an EMBL/GenBank/DDBJ whole genome shotgun (WGS) entry which is preliminary data.</text>
</comment>
<dbReference type="Proteomes" id="UP000814033">
    <property type="component" value="Unassembled WGS sequence"/>
</dbReference>
<accession>A0ACB8S6B7</accession>